<evidence type="ECO:0000313" key="3">
    <source>
        <dbReference type="Proteomes" id="UP001246690"/>
    </source>
</evidence>
<evidence type="ECO:0000259" key="1">
    <source>
        <dbReference type="SMART" id="SM00382"/>
    </source>
</evidence>
<organism evidence="2 3">
    <name type="scientific">Buttiauxella selenatireducens</name>
    <dbReference type="NCBI Taxonomy" id="3073902"/>
    <lineage>
        <taxon>Bacteria</taxon>
        <taxon>Pseudomonadati</taxon>
        <taxon>Pseudomonadota</taxon>
        <taxon>Gammaproteobacteria</taxon>
        <taxon>Enterobacterales</taxon>
        <taxon>Enterobacteriaceae</taxon>
        <taxon>Buttiauxella</taxon>
    </lineage>
</organism>
<dbReference type="EMBL" id="CP133838">
    <property type="protein sequence ID" value="WMY73805.1"/>
    <property type="molecule type" value="Genomic_DNA"/>
</dbReference>
<name>A0ABY9S9K8_9ENTR</name>
<dbReference type="InterPro" id="IPR027417">
    <property type="entry name" value="P-loop_NTPase"/>
</dbReference>
<dbReference type="RefSeq" id="WP_309876277.1">
    <property type="nucleotide sequence ID" value="NZ_CP133838.1"/>
</dbReference>
<dbReference type="InterPro" id="IPR052934">
    <property type="entry name" value="Methyl-DNA_Rec/Restrict_Enz"/>
</dbReference>
<dbReference type="PANTHER" id="PTHR37291">
    <property type="entry name" value="5-METHYLCYTOSINE-SPECIFIC RESTRICTION ENZYME B"/>
    <property type="match status" value="1"/>
</dbReference>
<dbReference type="SMART" id="SM00382">
    <property type="entry name" value="AAA"/>
    <property type="match status" value="1"/>
</dbReference>
<dbReference type="PANTHER" id="PTHR37291:SF1">
    <property type="entry name" value="TYPE IV METHYL-DIRECTED RESTRICTION ENZYME ECOKMCRB SUBUNIT"/>
    <property type="match status" value="1"/>
</dbReference>
<dbReference type="Proteomes" id="UP001246690">
    <property type="component" value="Chromosome"/>
</dbReference>
<accession>A0ABY9S9K8</accession>
<gene>
    <name evidence="2" type="ORF">RHD99_20565</name>
</gene>
<dbReference type="SUPFAM" id="SSF52540">
    <property type="entry name" value="P-loop containing nucleoside triphosphate hydrolases"/>
    <property type="match status" value="1"/>
</dbReference>
<keyword evidence="3" id="KW-1185">Reference proteome</keyword>
<proteinExistence type="predicted"/>
<protein>
    <submittedName>
        <fullName evidence="2">AAA family ATPase</fullName>
    </submittedName>
</protein>
<dbReference type="Gene3D" id="3.40.50.300">
    <property type="entry name" value="P-loop containing nucleotide triphosphate hydrolases"/>
    <property type="match status" value="1"/>
</dbReference>
<evidence type="ECO:0000313" key="2">
    <source>
        <dbReference type="EMBL" id="WMY73805.1"/>
    </source>
</evidence>
<feature type="domain" description="AAA+ ATPase" evidence="1">
    <location>
        <begin position="287"/>
        <end position="583"/>
    </location>
</feature>
<sequence>MSRYTGEEQAEQILNAASEWRQRCLINGISLFSDKNFWNSQYLAEIESNVVNSQLELEGNFMLRLKEQLAGVSPEAKQFTAEMLWLLYLCASNISIKTKREQIKTIWDLSGELLNTDHAMLQSTVLSGIGSAGTGFNTFRAREFAYLTNVLKALLALPSAEREARLSDGFSFGEWLSAIPENASRQFRHMLMFLLFPDEFERVFSNNDRRTIIRVFKPHQKEELSAVAMDRALLEIRHEQEEKQHTQQLDFYVPPLSSIWQKTTEPVEQPAVIEPIDEALTQPEIMEPLNLILFGPPGTGKTYELNQLKAKYVSEAQTLTRKQWLTEQLADKSWCDVVFMALTDLSGKAKVPAIREHEFVKTKATALERTKNLHQTIWSTLQNHAAIDSNTVKFERRTAPYLFDKNSDSTWFLLPEAREECADLVSLVSSLKKPSENNKTINRYEFITFHQAYSYEDFVEGIRPELDEDSRELSYSPQDGVFRRICQRAEADPVHRYAIFIDEINRGNVAKIFGELITLIETDKRTSGDKGMHITLPYSRKPFGVPKNLDIYGTMNTADRSIALLDTALRRRFRFKELMPDSSKIAGSDDAGNILDEDGNQINLRKLLDAMNHRIRFLLSRDLMLGHAYLCPVTNLTQLKTVFLNQLIPLLQEYFYEDWYKIQLVFRDIDATGKLVEAPLIRHAKLTSKDVFGFTHDDFEEVVEYRVSVAQEITPDSIRKIYED</sequence>
<dbReference type="InterPro" id="IPR003593">
    <property type="entry name" value="AAA+_ATPase"/>
</dbReference>
<reference evidence="2 3" key="1">
    <citation type="submission" date="2023-09" db="EMBL/GenBank/DDBJ databases">
        <title>Buttiauxella selenatireducens sp. nov., isolated from the rhizosphere of Cardamine hupingshanesis.</title>
        <authorList>
            <person name="Zhang S."/>
            <person name="Xu Z."/>
            <person name="Wang H."/>
            <person name="Guo Y."/>
        </authorList>
    </citation>
    <scope>NUCLEOTIDE SEQUENCE [LARGE SCALE GENOMIC DNA]</scope>
    <source>
        <strain evidence="2 3">R73</strain>
    </source>
</reference>
<dbReference type="Pfam" id="PF07728">
    <property type="entry name" value="AAA_5"/>
    <property type="match status" value="1"/>
</dbReference>
<dbReference type="InterPro" id="IPR011704">
    <property type="entry name" value="ATPase_dyneun-rel_AAA"/>
</dbReference>